<protein>
    <submittedName>
        <fullName evidence="1">Uncharacterized protein</fullName>
    </submittedName>
</protein>
<reference evidence="1 2" key="1">
    <citation type="submission" date="2023-03" db="EMBL/GenBank/DDBJ databases">
        <title>High-quality genome of Scylla paramamosain provides insights in environmental adaptation.</title>
        <authorList>
            <person name="Zhang L."/>
        </authorList>
    </citation>
    <scope>NUCLEOTIDE SEQUENCE [LARGE SCALE GENOMIC DNA]</scope>
    <source>
        <strain evidence="1">LZ_2023a</strain>
        <tissue evidence="1">Muscle</tissue>
    </source>
</reference>
<evidence type="ECO:0000313" key="1">
    <source>
        <dbReference type="EMBL" id="KAK8383774.1"/>
    </source>
</evidence>
<keyword evidence="2" id="KW-1185">Reference proteome</keyword>
<name>A0AAW0T8H4_SCYPA</name>
<comment type="caution">
    <text evidence="1">The sequence shown here is derived from an EMBL/GenBank/DDBJ whole genome shotgun (WGS) entry which is preliminary data.</text>
</comment>
<gene>
    <name evidence="1" type="ORF">O3P69_015902</name>
</gene>
<proteinExistence type="predicted"/>
<dbReference type="EMBL" id="JARAKH010000036">
    <property type="protein sequence ID" value="KAK8383774.1"/>
    <property type="molecule type" value="Genomic_DNA"/>
</dbReference>
<sequence>MSVMVDNNDLGCNSFLEGPHTTKKLLRDAIKEYKTIVEYLARLLHAAETHKPPPPTTTTTFHHSTVRRIPYPKNVHPLLPYHPSAPDASSYASPFLSTTSAFLSLSHQTHLASKDSLTHLNNHRHTLLTHLPITQSLTSCLCLLSLT</sequence>
<evidence type="ECO:0000313" key="2">
    <source>
        <dbReference type="Proteomes" id="UP001487740"/>
    </source>
</evidence>
<accession>A0AAW0T8H4</accession>
<organism evidence="1 2">
    <name type="scientific">Scylla paramamosain</name>
    <name type="common">Mud crab</name>
    <dbReference type="NCBI Taxonomy" id="85552"/>
    <lineage>
        <taxon>Eukaryota</taxon>
        <taxon>Metazoa</taxon>
        <taxon>Ecdysozoa</taxon>
        <taxon>Arthropoda</taxon>
        <taxon>Crustacea</taxon>
        <taxon>Multicrustacea</taxon>
        <taxon>Malacostraca</taxon>
        <taxon>Eumalacostraca</taxon>
        <taxon>Eucarida</taxon>
        <taxon>Decapoda</taxon>
        <taxon>Pleocyemata</taxon>
        <taxon>Brachyura</taxon>
        <taxon>Eubrachyura</taxon>
        <taxon>Portunoidea</taxon>
        <taxon>Portunidae</taxon>
        <taxon>Portuninae</taxon>
        <taxon>Scylla</taxon>
    </lineage>
</organism>
<dbReference type="Proteomes" id="UP001487740">
    <property type="component" value="Unassembled WGS sequence"/>
</dbReference>
<dbReference type="AlphaFoldDB" id="A0AAW0T8H4"/>